<proteinExistence type="predicted"/>
<dbReference type="GO" id="GO:0003700">
    <property type="term" value="F:DNA-binding transcription factor activity"/>
    <property type="evidence" value="ECO:0007669"/>
    <property type="project" value="InterPro"/>
</dbReference>
<sequence>MNPSEKISLIVSPLRIKLLESLRDERHPEDLAREFKITRQAVDKHLSILYRYGLVDKRIKEGIRPMVFYRITSEGEEFLQNFENMAEGHFISVRKRYKDELLTLDRMLVDGELNEGEYKRRRNALDKRFKWVMEGWR</sequence>
<reference evidence="1" key="1">
    <citation type="submission" date="2010-02" db="EMBL/GenBank/DDBJ databases">
        <title>Complete sequence of Aciduliprofundum boonei T469.</title>
        <authorList>
            <consortium name="US DOE Joint Genome Institute"/>
            <person name="Lucas S."/>
            <person name="Copeland A."/>
            <person name="Lapidus A."/>
            <person name="Cheng J.-F."/>
            <person name="Bruce D."/>
            <person name="Goodwin L."/>
            <person name="Pitluck S."/>
            <person name="Saunders E."/>
            <person name="Detter J.C."/>
            <person name="Han C."/>
            <person name="Tapia R."/>
            <person name="Land M."/>
            <person name="Hauser L."/>
            <person name="Kyrpides N."/>
            <person name="Mikhailova N."/>
            <person name="Flores G."/>
            <person name="Reysenbach A.-L."/>
            <person name="Woyke T."/>
        </authorList>
    </citation>
    <scope>NUCLEOTIDE SEQUENCE</scope>
    <source>
        <strain evidence="1">T469</strain>
    </source>
</reference>
<dbReference type="OrthoDB" id="95477at2157"/>
<evidence type="ECO:0000313" key="1">
    <source>
        <dbReference type="EMBL" id="ADD07989.1"/>
    </source>
</evidence>
<protein>
    <submittedName>
        <fullName evidence="1">Transcriptional regulator, ArsR family</fullName>
    </submittedName>
</protein>
<name>B5IEW6_ACIB4</name>
<dbReference type="InterPro" id="IPR001845">
    <property type="entry name" value="HTH_ArsR_DNA-bd_dom"/>
</dbReference>
<dbReference type="HOGENOM" id="CLU_1860589_0_0_2"/>
<dbReference type="Proteomes" id="UP000001400">
    <property type="component" value="Chromosome"/>
</dbReference>
<evidence type="ECO:0000313" key="2">
    <source>
        <dbReference type="Proteomes" id="UP000001400"/>
    </source>
</evidence>
<dbReference type="Pfam" id="PF01022">
    <property type="entry name" value="HTH_5"/>
    <property type="match status" value="1"/>
</dbReference>
<dbReference type="SMART" id="SM00418">
    <property type="entry name" value="HTH_ARSR"/>
    <property type="match status" value="1"/>
</dbReference>
<dbReference type="eggNOG" id="arCOG01057">
    <property type="taxonomic scope" value="Archaea"/>
</dbReference>
<accession>B5IEW6</accession>
<dbReference type="GeneID" id="8827115"/>
<dbReference type="EMBL" id="CP001941">
    <property type="protein sequence ID" value="ADD07989.1"/>
    <property type="molecule type" value="Genomic_DNA"/>
</dbReference>
<dbReference type="SUPFAM" id="SSF46785">
    <property type="entry name" value="Winged helix' DNA-binding domain"/>
    <property type="match status" value="1"/>
</dbReference>
<dbReference type="InterPro" id="IPR036390">
    <property type="entry name" value="WH_DNA-bd_sf"/>
</dbReference>
<dbReference type="InterPro" id="IPR011991">
    <property type="entry name" value="ArsR-like_HTH"/>
</dbReference>
<dbReference type="CDD" id="cd00090">
    <property type="entry name" value="HTH_ARSR"/>
    <property type="match status" value="1"/>
</dbReference>
<keyword evidence="2" id="KW-1185">Reference proteome</keyword>
<dbReference type="RefSeq" id="WP_008085094.1">
    <property type="nucleotide sequence ID" value="NC_013926.1"/>
</dbReference>
<dbReference type="AlphaFoldDB" id="B5IEW6"/>
<dbReference type="InterPro" id="IPR036388">
    <property type="entry name" value="WH-like_DNA-bd_sf"/>
</dbReference>
<dbReference type="KEGG" id="abi:Aboo_0177"/>
<dbReference type="STRING" id="439481.Aboo_0177"/>
<organism evidence="1 2">
    <name type="scientific">Aciduliprofundum boonei (strain DSM 19572 / T469)</name>
    <dbReference type="NCBI Taxonomy" id="439481"/>
    <lineage>
        <taxon>Archaea</taxon>
        <taxon>Methanobacteriati</taxon>
        <taxon>Thermoplasmatota</taxon>
        <taxon>DHVE2 group</taxon>
        <taxon>Candidatus Aciduliprofundum</taxon>
    </lineage>
</organism>
<dbReference type="Gene3D" id="1.10.10.10">
    <property type="entry name" value="Winged helix-like DNA-binding domain superfamily/Winged helix DNA-binding domain"/>
    <property type="match status" value="1"/>
</dbReference>
<gene>
    <name evidence="1" type="ordered locus">Aboo_0177</name>
</gene>